<gene>
    <name evidence="2" type="ORF">NBR_LOCUS1564</name>
</gene>
<keyword evidence="3" id="KW-1185">Reference proteome</keyword>
<evidence type="ECO:0000313" key="4">
    <source>
        <dbReference type="WBParaSite" id="NBR_0000156201-mRNA-1"/>
    </source>
</evidence>
<name>A0A0N4XGB0_NIPBR</name>
<dbReference type="Proteomes" id="UP000271162">
    <property type="component" value="Unassembled WGS sequence"/>
</dbReference>
<feature type="compositionally biased region" description="Low complexity" evidence="1">
    <location>
        <begin position="73"/>
        <end position="84"/>
    </location>
</feature>
<feature type="region of interest" description="Disordered" evidence="1">
    <location>
        <begin position="73"/>
        <end position="93"/>
    </location>
</feature>
<evidence type="ECO:0000256" key="1">
    <source>
        <dbReference type="SAM" id="MobiDB-lite"/>
    </source>
</evidence>
<dbReference type="EMBL" id="UYSL01001307">
    <property type="protein sequence ID" value="VDL65082.1"/>
    <property type="molecule type" value="Genomic_DNA"/>
</dbReference>
<organism evidence="4">
    <name type="scientific">Nippostrongylus brasiliensis</name>
    <name type="common">Rat hookworm</name>
    <dbReference type="NCBI Taxonomy" id="27835"/>
    <lineage>
        <taxon>Eukaryota</taxon>
        <taxon>Metazoa</taxon>
        <taxon>Ecdysozoa</taxon>
        <taxon>Nematoda</taxon>
        <taxon>Chromadorea</taxon>
        <taxon>Rhabditida</taxon>
        <taxon>Rhabditina</taxon>
        <taxon>Rhabditomorpha</taxon>
        <taxon>Strongyloidea</taxon>
        <taxon>Heligmosomidae</taxon>
        <taxon>Nippostrongylus</taxon>
    </lineage>
</organism>
<evidence type="ECO:0000313" key="2">
    <source>
        <dbReference type="EMBL" id="VDL65082.1"/>
    </source>
</evidence>
<reference evidence="2 3" key="2">
    <citation type="submission" date="2018-11" db="EMBL/GenBank/DDBJ databases">
        <authorList>
            <consortium name="Pathogen Informatics"/>
        </authorList>
    </citation>
    <scope>NUCLEOTIDE SEQUENCE [LARGE SCALE GENOMIC DNA]</scope>
</reference>
<accession>A0A0N4XGB0</accession>
<reference evidence="4" key="1">
    <citation type="submission" date="2017-02" db="UniProtKB">
        <authorList>
            <consortium name="WormBaseParasite"/>
        </authorList>
    </citation>
    <scope>IDENTIFICATION</scope>
</reference>
<dbReference type="AlphaFoldDB" id="A0A0N4XGB0"/>
<dbReference type="WBParaSite" id="NBR_0000156201-mRNA-1">
    <property type="protein sequence ID" value="NBR_0000156201-mRNA-1"/>
    <property type="gene ID" value="NBR_0000156201"/>
</dbReference>
<protein>
    <submittedName>
        <fullName evidence="2 4">Uncharacterized protein</fullName>
    </submittedName>
</protein>
<proteinExistence type="predicted"/>
<evidence type="ECO:0000313" key="3">
    <source>
        <dbReference type="Proteomes" id="UP000271162"/>
    </source>
</evidence>
<sequence>MCAQEILNCENTTGNSIGLGEVTADARGSLFVKHRRSLGNATISHVRSIFYICLGNVDTVLWLSSTTKHEIMENANSSASQENSRINDTRAST</sequence>